<organism evidence="2 3">
    <name type="scientific">Anoxybacillus andreesenii</name>
    <dbReference type="NCBI Taxonomy" id="1325932"/>
    <lineage>
        <taxon>Bacteria</taxon>
        <taxon>Bacillati</taxon>
        <taxon>Bacillota</taxon>
        <taxon>Bacilli</taxon>
        <taxon>Bacillales</taxon>
        <taxon>Anoxybacillaceae</taxon>
        <taxon>Anoxybacillus</taxon>
    </lineage>
</organism>
<dbReference type="InterPro" id="IPR011704">
    <property type="entry name" value="ATPase_dyneun-rel_AAA"/>
</dbReference>
<dbReference type="InterPro" id="IPR052934">
    <property type="entry name" value="Methyl-DNA_Rec/Restrict_Enz"/>
</dbReference>
<evidence type="ECO:0000313" key="2">
    <source>
        <dbReference type="EMBL" id="MDQ0154693.1"/>
    </source>
</evidence>
<dbReference type="InterPro" id="IPR027417">
    <property type="entry name" value="P-loop_NTPase"/>
</dbReference>
<sequence length="782" mass="91107">MNLQEKIDEAYPRYYDYEGNITKEQWQEMLQNPSVFYESNIEHLKCIYTFENHAATCKEVSEKLGNTPNHYIGLANALAKRIVKKMEIKNLPTKDDSEADVYWYILFYGQEVNNHFEWKLRPELAKALKELYPDLEYPEPVIFTKLKDVAASVWLATGLLTYETFKRTENPKKEMLYFKQSDIQKKAQQLCRQNVDNARISQWCNADHDNHTYKYLREGEDTTRRISFHGEFNGFKEQPNLDLENHVQTSFGIKTVEEMKKFVQTDYTALWVQEETNVGGDALMKNKNMILYGPPGTGKTYHTVTYAVSIIENRPLEEVQKEEYAAIYEKYLSYKSVGRIAFTTFHQSYGYEEFIEGIKPVINKEEDDAPSEIQYEYASGVFKRFCEKAKEVKVQTSSLKIRENPVIWNVLLGGTGQTDLKKDCFLNDYIKIGWAKIEKTVTDETEGINQSERRILLNFQEEMQEGDIVFIQKNNTSIDGIGVIAGPYEYDETAEKYPRTRKVQWIKTDIDEKVYEMNKQTKLDRKTVYPLRNIDLKKGMALVEKYAQSDDLNIEENQDPYVFIIDEINRGNISKIFGELITLIESTKRLGEDEAATAILPYTSHEFGVPKNVYILGTMNTADRSISLMDTALRRRFHFIEMMPDENILTKLGIGDVEGIDVPKMLRTINDRIEYLYDREHTIGHSYFTSLAKNPTLENLAGIFLNAILPLLQEYFYEDYRKIQLVLGDNAKENPDHKFILDQDIKVREVFKGNPDIDDLPETKYAIQKSAFYQPESYKLIY</sequence>
<keyword evidence="2" id="KW-0378">Hydrolase</keyword>
<gene>
    <name evidence="2" type="ORF">J2S07_000997</name>
</gene>
<dbReference type="SUPFAM" id="SSF52540">
    <property type="entry name" value="P-loop containing nucleoside triphosphate hydrolases"/>
    <property type="match status" value="1"/>
</dbReference>
<keyword evidence="2" id="KW-0540">Nuclease</keyword>
<dbReference type="PANTHER" id="PTHR37291:SF1">
    <property type="entry name" value="TYPE IV METHYL-DIRECTED RESTRICTION ENZYME ECOKMCRB SUBUNIT"/>
    <property type="match status" value="1"/>
</dbReference>
<dbReference type="Proteomes" id="UP001231362">
    <property type="component" value="Unassembled WGS sequence"/>
</dbReference>
<dbReference type="Gene3D" id="3.40.50.300">
    <property type="entry name" value="P-loop containing nucleotide triphosphate hydrolases"/>
    <property type="match status" value="1"/>
</dbReference>
<dbReference type="GO" id="GO:0004519">
    <property type="term" value="F:endonuclease activity"/>
    <property type="evidence" value="ECO:0007669"/>
    <property type="project" value="UniProtKB-KW"/>
</dbReference>
<proteinExistence type="predicted"/>
<comment type="caution">
    <text evidence="2">The sequence shown here is derived from an EMBL/GenBank/DDBJ whole genome shotgun (WGS) entry which is preliminary data.</text>
</comment>
<evidence type="ECO:0000259" key="1">
    <source>
        <dbReference type="Pfam" id="PF07728"/>
    </source>
</evidence>
<evidence type="ECO:0000313" key="3">
    <source>
        <dbReference type="Proteomes" id="UP001231362"/>
    </source>
</evidence>
<dbReference type="PANTHER" id="PTHR37291">
    <property type="entry name" value="5-METHYLCYTOSINE-SPECIFIC RESTRICTION ENZYME B"/>
    <property type="match status" value="1"/>
</dbReference>
<feature type="domain" description="ATPase dynein-related AAA" evidence="1">
    <location>
        <begin position="557"/>
        <end position="637"/>
    </location>
</feature>
<dbReference type="EMBL" id="JAUSTU010000003">
    <property type="protein sequence ID" value="MDQ0154693.1"/>
    <property type="molecule type" value="Genomic_DNA"/>
</dbReference>
<protein>
    <submittedName>
        <fullName evidence="2">5-methylcytosine-specific restriction endonuclease McrBC GTP-binding regulatory subunit McrB</fullName>
    </submittedName>
</protein>
<dbReference type="Pfam" id="PF07728">
    <property type="entry name" value="AAA_5"/>
    <property type="match status" value="1"/>
</dbReference>
<reference evidence="2 3" key="1">
    <citation type="submission" date="2023-07" db="EMBL/GenBank/DDBJ databases">
        <title>Genomic Encyclopedia of Type Strains, Phase IV (KMG-IV): sequencing the most valuable type-strain genomes for metagenomic binning, comparative biology and taxonomic classification.</title>
        <authorList>
            <person name="Goeker M."/>
        </authorList>
    </citation>
    <scope>NUCLEOTIDE SEQUENCE [LARGE SCALE GENOMIC DNA]</scope>
    <source>
        <strain evidence="2 3">DSM 23948</strain>
    </source>
</reference>
<keyword evidence="3" id="KW-1185">Reference proteome</keyword>
<dbReference type="RefSeq" id="WP_307149287.1">
    <property type="nucleotide sequence ID" value="NZ_JAUSTU010000003.1"/>
</dbReference>
<accession>A0ABT9V164</accession>
<keyword evidence="2" id="KW-0255">Endonuclease</keyword>
<name>A0ABT9V164_9BACL</name>